<name>A9WP75_RENSM</name>
<protein>
    <submittedName>
        <fullName evidence="1">Type IV secretion protein</fullName>
    </submittedName>
</protein>
<evidence type="ECO:0000313" key="1">
    <source>
        <dbReference type="EMBL" id="ABY22850.1"/>
    </source>
</evidence>
<reference evidence="2" key="1">
    <citation type="journal article" date="2008" name="J. Bacteriol.">
        <title>Genome sequence of the fish pathogen Renibacterium salmoninarum suggests reductive evolution away from an environmental Arthrobacter ancestor.</title>
        <authorList>
            <person name="Wiens G.D."/>
            <person name="Rockey D.D."/>
            <person name="Wu Z."/>
            <person name="Chang J."/>
            <person name="Levy R."/>
            <person name="Crane S."/>
            <person name="Chen D.S."/>
            <person name="Capri G.R."/>
            <person name="Burnett J.R."/>
            <person name="Sudheesh P.S."/>
            <person name="Schipma M.J."/>
            <person name="Burd H."/>
            <person name="Bhattacharyya A."/>
            <person name="Rhodes L.D."/>
            <person name="Kaul R."/>
            <person name="Strom M.S."/>
        </authorList>
    </citation>
    <scope>NUCLEOTIDE SEQUENCE [LARGE SCALE GENOMIC DNA]</scope>
    <source>
        <strain evidence="2">ATCC 33209 / DSM 20767 / JCM 11484 / NBRC 15589 / NCIMB 2235</strain>
    </source>
</reference>
<sequence>MGHGPAENKIPATGGTIGNQPAAYWRRIVSATTKRRNPGGGANMAVLYLAMFAPPLPPVYTCLFG</sequence>
<dbReference type="KEGG" id="rsa:RSal33209_1112"/>
<evidence type="ECO:0000313" key="2">
    <source>
        <dbReference type="Proteomes" id="UP000002007"/>
    </source>
</evidence>
<accession>A9WP75</accession>
<dbReference type="STRING" id="288705.RSal33209_1112"/>
<keyword evidence="2" id="KW-1185">Reference proteome</keyword>
<gene>
    <name evidence="1" type="ordered locus">RSal33209_1112</name>
</gene>
<dbReference type="EMBL" id="CP000910">
    <property type="protein sequence ID" value="ABY22850.1"/>
    <property type="molecule type" value="Genomic_DNA"/>
</dbReference>
<dbReference type="HOGENOM" id="CLU_2846747_0_0_11"/>
<proteinExistence type="predicted"/>
<organism evidence="1 2">
    <name type="scientific">Renibacterium salmoninarum (strain ATCC 33209 / DSM 20767 / JCM 11484 / NBRC 15589 / NCIMB 2235)</name>
    <dbReference type="NCBI Taxonomy" id="288705"/>
    <lineage>
        <taxon>Bacteria</taxon>
        <taxon>Bacillati</taxon>
        <taxon>Actinomycetota</taxon>
        <taxon>Actinomycetes</taxon>
        <taxon>Micrococcales</taxon>
        <taxon>Micrococcaceae</taxon>
        <taxon>Renibacterium</taxon>
    </lineage>
</organism>
<dbReference type="Proteomes" id="UP000002007">
    <property type="component" value="Chromosome"/>
</dbReference>
<dbReference type="AlphaFoldDB" id="A9WP75"/>